<reference evidence="1 2" key="1">
    <citation type="submission" date="2020-04" db="EMBL/GenBank/DDBJ databases">
        <title>Genome sequencing of novel species.</title>
        <authorList>
            <person name="Heo J."/>
            <person name="Kim S.-J."/>
            <person name="Kim J.-S."/>
            <person name="Hong S.-B."/>
            <person name="Kwon S.-W."/>
        </authorList>
    </citation>
    <scope>NUCLEOTIDE SEQUENCE [LARGE SCALE GENOMIC DNA]</scope>
    <source>
        <strain evidence="1 2">GN2-R2</strain>
    </source>
</reference>
<dbReference type="RefSeq" id="WP_170205147.1">
    <property type="nucleotide sequence ID" value="NZ_CP051685.1"/>
</dbReference>
<dbReference type="AlphaFoldDB" id="A0A7Z2W1A0"/>
<sequence length="63" mass="7046">MRIPPLLNVEVDGITVRRPAELDVLVRDLTGRPTVSRVRPQLLPGELLQERLGRIPAIIKEVA</sequence>
<dbReference type="Proteomes" id="UP000502415">
    <property type="component" value="Chromosome"/>
</dbReference>
<evidence type="ECO:0000313" key="2">
    <source>
        <dbReference type="Proteomes" id="UP000502415"/>
    </source>
</evidence>
<name>A0A7Z2W1A0_9BURK</name>
<proteinExistence type="predicted"/>
<keyword evidence="2" id="KW-1185">Reference proteome</keyword>
<dbReference type="KEGG" id="mfy:HH212_26280"/>
<organism evidence="1 2">
    <name type="scientific">Massilia forsythiae</name>
    <dbReference type="NCBI Taxonomy" id="2728020"/>
    <lineage>
        <taxon>Bacteria</taxon>
        <taxon>Pseudomonadati</taxon>
        <taxon>Pseudomonadota</taxon>
        <taxon>Betaproteobacteria</taxon>
        <taxon>Burkholderiales</taxon>
        <taxon>Oxalobacteraceae</taxon>
        <taxon>Telluria group</taxon>
        <taxon>Massilia</taxon>
    </lineage>
</organism>
<accession>A0A7Z2W1A0</accession>
<gene>
    <name evidence="1" type="ORF">HH212_26280</name>
</gene>
<protein>
    <submittedName>
        <fullName evidence="1">Uncharacterized protein</fullName>
    </submittedName>
</protein>
<evidence type="ECO:0000313" key="1">
    <source>
        <dbReference type="EMBL" id="QJE03066.1"/>
    </source>
</evidence>
<dbReference type="EMBL" id="CP051685">
    <property type="protein sequence ID" value="QJE03066.1"/>
    <property type="molecule type" value="Genomic_DNA"/>
</dbReference>